<dbReference type="GO" id="GO:0004114">
    <property type="term" value="F:3',5'-cyclic-nucleotide phosphodiesterase activity"/>
    <property type="evidence" value="ECO:0007669"/>
    <property type="project" value="InterPro"/>
</dbReference>
<dbReference type="InterPro" id="IPR036971">
    <property type="entry name" value="PDEase_catalytic_dom_sf"/>
</dbReference>
<dbReference type="FunFam" id="1.10.1300.10:FF:000003">
    <property type="entry name" value="Phosphodiesterase"/>
    <property type="match status" value="1"/>
</dbReference>
<dbReference type="SUPFAM" id="SSF109604">
    <property type="entry name" value="HD-domain/PDEase-like"/>
    <property type="match status" value="1"/>
</dbReference>
<dbReference type="InterPro" id="IPR003018">
    <property type="entry name" value="GAF"/>
</dbReference>
<feature type="binding site" evidence="7">
    <location>
        <position position="718"/>
    </location>
    <ligand>
        <name>Zn(2+)</name>
        <dbReference type="ChEBI" id="CHEBI:29105"/>
        <label>1</label>
    </ligand>
</feature>
<evidence type="ECO:0000256" key="6">
    <source>
        <dbReference type="PIRSR" id="PIRSR623088-2"/>
    </source>
</evidence>
<comment type="cofactor">
    <cofactor evidence="8">
        <name>a divalent metal cation</name>
        <dbReference type="ChEBI" id="CHEBI:60240"/>
    </cofactor>
    <text evidence="8">Binds 2 divalent metal cations per subunit. Site 1 may preferentially bind zinc ions, while site 2 has a preference for magnesium and/or manganese ions.</text>
</comment>
<dbReference type="AlphaFoldDB" id="A0A553N822"/>
<dbReference type="PROSITE" id="PS00126">
    <property type="entry name" value="PDEASE_I_1"/>
    <property type="match status" value="1"/>
</dbReference>
<dbReference type="OMA" id="ANTILLW"/>
<evidence type="ECO:0000256" key="1">
    <source>
        <dbReference type="ARBA" id="ARBA00007648"/>
    </source>
</evidence>
<evidence type="ECO:0000313" key="11">
    <source>
        <dbReference type="EMBL" id="TRY61586.1"/>
    </source>
</evidence>
<feature type="binding site" evidence="6">
    <location>
        <position position="828"/>
    </location>
    <ligand>
        <name>AMP</name>
        <dbReference type="ChEBI" id="CHEBI:456215"/>
    </ligand>
</feature>
<dbReference type="InterPro" id="IPR023174">
    <property type="entry name" value="PDEase_CS"/>
</dbReference>
<feature type="binding site" evidence="6">
    <location>
        <position position="880"/>
    </location>
    <ligand>
        <name>AMP</name>
        <dbReference type="ChEBI" id="CHEBI:456215"/>
    </ligand>
</feature>
<evidence type="ECO:0000256" key="5">
    <source>
        <dbReference type="PIRSR" id="PIRSR623088-1"/>
    </source>
</evidence>
<feature type="domain" description="PDEase" evidence="10">
    <location>
        <begin position="606"/>
        <end position="923"/>
    </location>
</feature>
<dbReference type="Pfam" id="PF00233">
    <property type="entry name" value="PDEase_I"/>
    <property type="match status" value="1"/>
</dbReference>
<dbReference type="EMBL" id="VCGU01000459">
    <property type="protein sequence ID" value="TRY61586.1"/>
    <property type="molecule type" value="Genomic_DNA"/>
</dbReference>
<sequence>MPSSHGLVPSICRSRPMRGRMSSSFRSEVSITISSLQDNHGAQNDPITTTASSSNDEYGSDRLPPLALGLSEPNPSSKISRSRHSNRLRSKSPASTGYSLPNKGLEAHNRFHYNCCDQGKGPSQEDVKAKSLDNIARRRRARINYRTTTPEPDPLSRNALIGNGGSGPYRRNSSTMMLRDQVSTYLNEHPDFLEKYVLNHVSKETVGDWWSKLKSKSNGSKGQPLRRVSINFLEEITDKLRTQEDKVTKENLLFELTSNVAKVIGAEKFHVYCVNEETQELRRYGIDNDLNGSESVQKIGSGTTMAAHVAKTHQTLRGTTSLSDPRFPHGIQDFDEDYHVLVVPVRDLDYDQSVMAVIEFVREASEAGFEASDEDIVESYLAWGKIALSHGDICSNSVKQRKLQSFLLTVVKSIFTEMISMDSLIIKIMNFAQHLVAADRASLFLVDSKTNQLYARIFDIHKQDSSDALDTLDHSTNKDDNDIAREIRFPVGVGIAGYVAETGETLCVTEAYNDPRFNKSIDEQTGYHTRNILCMPISIRGQVIGVVQMVNKMDGNFTKEDEESFRFFSIYCGLALHHAKLYDKIRRSEQKYKVALEVLSYHNGSSALEVETIIQEPIPLQDPLISSFTFYALNMDDMEKVRKALFMFIDLFGLERFEYETLVRFIITVKKNYRQVAYHNWAHGFHVANSIYSILKASTGVFKPLECLAMFIGAICHDLDHRGFNNKFMIDVGSPLAAIYSTSTMEHHHFNMTVNILNQENHNIFAKLNPDEYKQVLGNIKHCILATDLALFFPNKARLTNILKDDAFSWDLPDHRMIVEALVMTASDLCSSSKPWDLQLATVTVIYEEFYSQGDREKREGRVPVPIMNRKYEDQQSLHQVGFIGGICLPCYDLLVKVLPNTAPMQEQCTYNLNVWKSKAEERKNQLEAKEENPEENKEKVEESTKEE</sequence>
<feature type="active site" description="Proton donor" evidence="5">
    <location>
        <position position="679"/>
    </location>
</feature>
<dbReference type="FunFam" id="3.30.450.40:FF:000067">
    <property type="entry name" value="Phosphodiesterase"/>
    <property type="match status" value="1"/>
</dbReference>
<dbReference type="SUPFAM" id="SSF55781">
    <property type="entry name" value="GAF domain-like"/>
    <property type="match status" value="2"/>
</dbReference>
<dbReference type="EC" id="3.1.4.-" evidence="8"/>
<keyword evidence="2" id="KW-0140">cGMP</keyword>
<evidence type="ECO:0000256" key="3">
    <source>
        <dbReference type="ARBA" id="ARBA00022723"/>
    </source>
</evidence>
<reference evidence="11 12" key="1">
    <citation type="journal article" date="2018" name="Nat. Ecol. Evol.">
        <title>Genomic signatures of mitonuclear coevolution across populations of Tigriopus californicus.</title>
        <authorList>
            <person name="Barreto F.S."/>
            <person name="Watson E.T."/>
            <person name="Lima T.G."/>
            <person name="Willett C.S."/>
            <person name="Edmands S."/>
            <person name="Li W."/>
            <person name="Burton R.S."/>
        </authorList>
    </citation>
    <scope>NUCLEOTIDE SEQUENCE [LARGE SCALE GENOMIC DNA]</scope>
    <source>
        <strain evidence="11 12">San Diego</strain>
    </source>
</reference>
<name>A0A553N822_TIGCA</name>
<keyword evidence="4 8" id="KW-0378">Hydrolase</keyword>
<feature type="region of interest" description="Disordered" evidence="9">
    <location>
        <begin position="1"/>
        <end position="103"/>
    </location>
</feature>
<feature type="binding site" evidence="7">
    <location>
        <position position="717"/>
    </location>
    <ligand>
        <name>Zn(2+)</name>
        <dbReference type="ChEBI" id="CHEBI:29105"/>
        <label>1</label>
    </ligand>
</feature>
<feature type="compositionally biased region" description="Basic residues" evidence="9">
    <location>
        <begin position="80"/>
        <end position="90"/>
    </location>
</feature>
<feature type="region of interest" description="Disordered" evidence="9">
    <location>
        <begin position="923"/>
        <end position="948"/>
    </location>
</feature>
<proteinExistence type="inferred from homology"/>
<dbReference type="Pfam" id="PF01590">
    <property type="entry name" value="GAF"/>
    <property type="match status" value="1"/>
</dbReference>
<protein>
    <recommendedName>
        <fullName evidence="8">Phosphodiesterase</fullName>
        <ecNumber evidence="8">3.1.4.-</ecNumber>
    </recommendedName>
</protein>
<comment type="similarity">
    <text evidence="1 8">Belongs to the cyclic nucleotide phosphodiesterase family.</text>
</comment>
<keyword evidence="12" id="KW-1185">Reference proteome</keyword>
<feature type="binding site" evidence="7">
    <location>
        <position position="828"/>
    </location>
    <ligand>
        <name>Zn(2+)</name>
        <dbReference type="ChEBI" id="CHEBI:29105"/>
        <label>1</label>
    </ligand>
</feature>
<evidence type="ECO:0000313" key="12">
    <source>
        <dbReference type="Proteomes" id="UP000318571"/>
    </source>
</evidence>
<evidence type="ECO:0000256" key="2">
    <source>
        <dbReference type="ARBA" id="ARBA00022535"/>
    </source>
</evidence>
<dbReference type="InterPro" id="IPR003607">
    <property type="entry name" value="HD/PDEase_dom"/>
</dbReference>
<gene>
    <name evidence="11" type="ORF">TCAL_02142</name>
</gene>
<dbReference type="InterPro" id="IPR023088">
    <property type="entry name" value="PDEase"/>
</dbReference>
<dbReference type="SMART" id="SM00471">
    <property type="entry name" value="HDc"/>
    <property type="match status" value="1"/>
</dbReference>
<dbReference type="Proteomes" id="UP000318571">
    <property type="component" value="Chromosome 8"/>
</dbReference>
<dbReference type="SMART" id="SM00065">
    <property type="entry name" value="GAF"/>
    <property type="match status" value="1"/>
</dbReference>
<feature type="binding site" evidence="7">
    <location>
        <position position="718"/>
    </location>
    <ligand>
        <name>Zn(2+)</name>
        <dbReference type="ChEBI" id="CHEBI:29105"/>
        <label>2</label>
    </ligand>
</feature>
<dbReference type="Gene3D" id="3.30.450.40">
    <property type="match status" value="2"/>
</dbReference>
<dbReference type="InterPro" id="IPR029016">
    <property type="entry name" value="GAF-like_dom_sf"/>
</dbReference>
<dbReference type="CDD" id="cd00077">
    <property type="entry name" value="HDc"/>
    <property type="match status" value="1"/>
</dbReference>
<dbReference type="GO" id="GO:0007165">
    <property type="term" value="P:signal transduction"/>
    <property type="evidence" value="ECO:0007669"/>
    <property type="project" value="InterPro"/>
</dbReference>
<accession>A0A553N822</accession>
<evidence type="ECO:0000256" key="8">
    <source>
        <dbReference type="RuleBase" id="RU363067"/>
    </source>
</evidence>
<dbReference type="InterPro" id="IPR002073">
    <property type="entry name" value="PDEase_catalytic_dom"/>
</dbReference>
<dbReference type="STRING" id="6832.A0A553N822"/>
<feature type="compositionally biased region" description="Polar residues" evidence="9">
    <location>
        <begin position="29"/>
        <end position="57"/>
    </location>
</feature>
<dbReference type="GO" id="GO:0046872">
    <property type="term" value="F:metal ion binding"/>
    <property type="evidence" value="ECO:0007669"/>
    <property type="project" value="UniProtKB-KW"/>
</dbReference>
<organism evidence="11 12">
    <name type="scientific">Tigriopus californicus</name>
    <name type="common">Marine copepod</name>
    <dbReference type="NCBI Taxonomy" id="6832"/>
    <lineage>
        <taxon>Eukaryota</taxon>
        <taxon>Metazoa</taxon>
        <taxon>Ecdysozoa</taxon>
        <taxon>Arthropoda</taxon>
        <taxon>Crustacea</taxon>
        <taxon>Multicrustacea</taxon>
        <taxon>Hexanauplia</taxon>
        <taxon>Copepoda</taxon>
        <taxon>Harpacticoida</taxon>
        <taxon>Harpacticidae</taxon>
        <taxon>Tigriopus</taxon>
    </lineage>
</organism>
<dbReference type="PROSITE" id="PS51845">
    <property type="entry name" value="PDEASE_I_2"/>
    <property type="match status" value="1"/>
</dbReference>
<keyword evidence="3 7" id="KW-0479">Metal-binding</keyword>
<dbReference type="Gene3D" id="1.10.1300.10">
    <property type="entry name" value="3'5'-cyclic nucleotide phosphodiesterase, catalytic domain"/>
    <property type="match status" value="1"/>
</dbReference>
<evidence type="ECO:0000256" key="9">
    <source>
        <dbReference type="SAM" id="MobiDB-lite"/>
    </source>
</evidence>
<dbReference type="PRINTS" id="PR00387">
    <property type="entry name" value="PDIESTERASE1"/>
</dbReference>
<evidence type="ECO:0000256" key="7">
    <source>
        <dbReference type="PIRSR" id="PIRSR623088-3"/>
    </source>
</evidence>
<feature type="region of interest" description="Disordered" evidence="9">
    <location>
        <begin position="147"/>
        <end position="173"/>
    </location>
</feature>
<evidence type="ECO:0000256" key="4">
    <source>
        <dbReference type="ARBA" id="ARBA00022801"/>
    </source>
</evidence>
<comment type="caution">
    <text evidence="11">The sequence shown here is derived from an EMBL/GenBank/DDBJ whole genome shotgun (WGS) entry which is preliminary data.</text>
</comment>
<dbReference type="PANTHER" id="PTHR11347">
    <property type="entry name" value="CYCLIC NUCLEOTIDE PHOSPHODIESTERASE"/>
    <property type="match status" value="1"/>
</dbReference>
<feature type="binding site" evidence="7">
    <location>
        <position position="683"/>
    </location>
    <ligand>
        <name>Zn(2+)</name>
        <dbReference type="ChEBI" id="CHEBI:29105"/>
        <label>1</label>
    </ligand>
</feature>
<evidence type="ECO:0000259" key="10">
    <source>
        <dbReference type="PROSITE" id="PS51845"/>
    </source>
</evidence>
<feature type="binding site" evidence="6">
    <location>
        <begin position="679"/>
        <end position="683"/>
    </location>
    <ligand>
        <name>AMP</name>
        <dbReference type="ChEBI" id="CHEBI:456215"/>
    </ligand>
</feature>
<feature type="binding site" evidence="6">
    <location>
        <position position="718"/>
    </location>
    <ligand>
        <name>AMP</name>
        <dbReference type="ChEBI" id="CHEBI:456215"/>
    </ligand>
</feature>